<name>A0A9X9WTT7_9PROT</name>
<reference evidence="1" key="2">
    <citation type="journal article" date="2021" name="Syst. Appl. Microbiol.">
        <title>Roseomonas hellenica sp. nov., isolated from roots of wild-growing Alkanna tinctoria.</title>
        <authorList>
            <person name="Rat A."/>
            <person name="Naranjo H.D."/>
            <person name="Lebbe L."/>
            <person name="Cnockaert M."/>
            <person name="Krigas N."/>
            <person name="Grigoriadou K."/>
            <person name="Maloupa E."/>
            <person name="Willems A."/>
        </authorList>
    </citation>
    <scope>NUCLEOTIDE SEQUENCE</scope>
    <source>
        <strain evidence="1">LMG 31231</strain>
    </source>
</reference>
<keyword evidence="2" id="KW-1185">Reference proteome</keyword>
<sequence>MSWDMPSLAPSATSLLDVTVPSARQGDIAHAALASPTRFIELDAFAWSNNTVRVMARNISPTATFDLGAATLSVTTKKRRLP</sequence>
<evidence type="ECO:0000313" key="2">
    <source>
        <dbReference type="Proteomes" id="UP001138751"/>
    </source>
</evidence>
<gene>
    <name evidence="1" type="ORF">GXW76_05235</name>
</gene>
<accession>A0A9X9WTT7</accession>
<dbReference type="RefSeq" id="WP_211860939.1">
    <property type="nucleotide sequence ID" value="NZ_JAAEDM010000008.1"/>
</dbReference>
<reference evidence="1" key="1">
    <citation type="submission" date="2020-01" db="EMBL/GenBank/DDBJ databases">
        <authorList>
            <person name="Rat A."/>
        </authorList>
    </citation>
    <scope>NUCLEOTIDE SEQUENCE</scope>
    <source>
        <strain evidence="1">LMG 31231</strain>
    </source>
</reference>
<proteinExistence type="predicted"/>
<dbReference type="Proteomes" id="UP001138751">
    <property type="component" value="Unassembled WGS sequence"/>
</dbReference>
<dbReference type="AlphaFoldDB" id="A0A9X9WTT7"/>
<evidence type="ECO:0000313" key="1">
    <source>
        <dbReference type="EMBL" id="MBR0670566.1"/>
    </source>
</evidence>
<protein>
    <submittedName>
        <fullName evidence="1">Uncharacterized protein</fullName>
    </submittedName>
</protein>
<comment type="caution">
    <text evidence="1">The sequence shown here is derived from an EMBL/GenBank/DDBJ whole genome shotgun (WGS) entry which is preliminary data.</text>
</comment>
<organism evidence="1 2">
    <name type="scientific">Neoroseomonas soli</name>
    <dbReference type="NCBI Taxonomy" id="1081025"/>
    <lineage>
        <taxon>Bacteria</taxon>
        <taxon>Pseudomonadati</taxon>
        <taxon>Pseudomonadota</taxon>
        <taxon>Alphaproteobacteria</taxon>
        <taxon>Acetobacterales</taxon>
        <taxon>Acetobacteraceae</taxon>
        <taxon>Neoroseomonas</taxon>
    </lineage>
</organism>
<dbReference type="EMBL" id="JAAEDM010000008">
    <property type="protein sequence ID" value="MBR0670566.1"/>
    <property type="molecule type" value="Genomic_DNA"/>
</dbReference>